<feature type="transmembrane region" description="Helical" evidence="1">
    <location>
        <begin position="32"/>
        <end position="52"/>
    </location>
</feature>
<keyword evidence="1" id="KW-0812">Transmembrane</keyword>
<gene>
    <name evidence="2" type="ORF">H9Q78_13385</name>
</gene>
<dbReference type="EMBL" id="CP060634">
    <property type="protein sequence ID" value="QNM05406.1"/>
    <property type="molecule type" value="Genomic_DNA"/>
</dbReference>
<dbReference type="AlphaFoldDB" id="A0A7G9G3M4"/>
<accession>A0A7G9G3M4</accession>
<dbReference type="Proteomes" id="UP000515823">
    <property type="component" value="Chromosome"/>
</dbReference>
<evidence type="ECO:0000313" key="2">
    <source>
        <dbReference type="EMBL" id="QNM05406.1"/>
    </source>
</evidence>
<protein>
    <submittedName>
        <fullName evidence="2">Uncharacterized protein</fullName>
    </submittedName>
</protein>
<evidence type="ECO:0000256" key="1">
    <source>
        <dbReference type="SAM" id="Phobius"/>
    </source>
</evidence>
<dbReference type="KEGG" id="qdo:H9Q78_13385"/>
<organism evidence="2 3">
    <name type="scientific">Qiania dongpingensis</name>
    <dbReference type="NCBI Taxonomy" id="2763669"/>
    <lineage>
        <taxon>Bacteria</taxon>
        <taxon>Bacillati</taxon>
        <taxon>Bacillota</taxon>
        <taxon>Clostridia</taxon>
        <taxon>Lachnospirales</taxon>
        <taxon>Lachnospiraceae</taxon>
        <taxon>Qiania</taxon>
    </lineage>
</organism>
<dbReference type="RefSeq" id="WP_147597650.1">
    <property type="nucleotide sequence ID" value="NZ_CP060634.1"/>
</dbReference>
<name>A0A7G9G3M4_9FIRM</name>
<feature type="transmembrane region" description="Helical" evidence="1">
    <location>
        <begin position="7"/>
        <end position="26"/>
    </location>
</feature>
<evidence type="ECO:0000313" key="3">
    <source>
        <dbReference type="Proteomes" id="UP000515823"/>
    </source>
</evidence>
<reference evidence="2 3" key="1">
    <citation type="submission" date="2020-08" db="EMBL/GenBank/DDBJ databases">
        <authorList>
            <person name="Liu C."/>
            <person name="Sun Q."/>
        </authorList>
    </citation>
    <scope>NUCLEOTIDE SEQUENCE [LARGE SCALE GENOMIC DNA]</scope>
    <source>
        <strain evidence="2 3">NSJ-38</strain>
    </source>
</reference>
<keyword evidence="1" id="KW-0472">Membrane</keyword>
<keyword evidence="3" id="KW-1185">Reference proteome</keyword>
<keyword evidence="1" id="KW-1133">Transmembrane helix</keyword>
<proteinExistence type="predicted"/>
<sequence>MKKKFIAAMKYVSPAIIIIVLVPRFLGMNIPGWLTLSLLFAGMVLCGIAILLEKKENKNTNT</sequence>